<dbReference type="AlphaFoldDB" id="A0AA40D806"/>
<feature type="region of interest" description="Disordered" evidence="2">
    <location>
        <begin position="1"/>
        <end position="98"/>
    </location>
</feature>
<gene>
    <name evidence="3" type="ORF">QBC41DRAFT_397572</name>
</gene>
<proteinExistence type="predicted"/>
<dbReference type="EMBL" id="JAULSY010000083">
    <property type="protein sequence ID" value="KAK0666741.1"/>
    <property type="molecule type" value="Genomic_DNA"/>
</dbReference>
<evidence type="ECO:0000256" key="2">
    <source>
        <dbReference type="SAM" id="MobiDB-lite"/>
    </source>
</evidence>
<sequence>MGSLGNRMQSIRKRLTRSMTFNTKKEEQKKNGKVQPGDDPTSDAAKTDAAKPSKTDGDKVTPDTDKPASNPDSPLPKPAPKTNNNNNNNTPPPPKHQSAAYTLTTFEAHTVIDWHYQSQARYDTLQQEKYDLQAKHDKLQAEYHEVKDARANAVAKAKALRERCDELVAASVGLKRDVARLQVENDTLLEDFQKKAEMLDVQRARFETLEVEFAKHVCPVGVDVEKFLEAGRERLEGVE</sequence>
<evidence type="ECO:0000313" key="3">
    <source>
        <dbReference type="EMBL" id="KAK0666741.1"/>
    </source>
</evidence>
<reference evidence="3" key="1">
    <citation type="submission" date="2023-06" db="EMBL/GenBank/DDBJ databases">
        <title>Genome-scale phylogeny and comparative genomics of the fungal order Sordariales.</title>
        <authorList>
            <consortium name="Lawrence Berkeley National Laboratory"/>
            <person name="Hensen N."/>
            <person name="Bonometti L."/>
            <person name="Westerberg I."/>
            <person name="Brannstrom I.O."/>
            <person name="Guillou S."/>
            <person name="Cros-Aarteil S."/>
            <person name="Calhoun S."/>
            <person name="Haridas S."/>
            <person name="Kuo A."/>
            <person name="Mondo S."/>
            <person name="Pangilinan J."/>
            <person name="Riley R."/>
            <person name="Labutti K."/>
            <person name="Andreopoulos B."/>
            <person name="Lipzen A."/>
            <person name="Chen C."/>
            <person name="Yanf M."/>
            <person name="Daum C."/>
            <person name="Ng V."/>
            <person name="Clum A."/>
            <person name="Steindorff A."/>
            <person name="Ohm R."/>
            <person name="Martin F."/>
            <person name="Silar P."/>
            <person name="Natvig D."/>
            <person name="Lalanne C."/>
            <person name="Gautier V."/>
            <person name="Ament-Velasquez S.L."/>
            <person name="Kruys A."/>
            <person name="Hutchinson M.I."/>
            <person name="Powell A.J."/>
            <person name="Barry K."/>
            <person name="Miller A.N."/>
            <person name="Grigoriev I.V."/>
            <person name="Debuchy R."/>
            <person name="Gladieux P."/>
            <person name="Thoren M.H."/>
            <person name="Johannesson H."/>
        </authorList>
    </citation>
    <scope>NUCLEOTIDE SEQUENCE</scope>
    <source>
        <strain evidence="3">CBS 307.81</strain>
    </source>
</reference>
<name>A0AA40D806_9PEZI</name>
<evidence type="ECO:0000256" key="1">
    <source>
        <dbReference type="SAM" id="Coils"/>
    </source>
</evidence>
<organism evidence="3 4">
    <name type="scientific">Cercophora samala</name>
    <dbReference type="NCBI Taxonomy" id="330535"/>
    <lineage>
        <taxon>Eukaryota</taxon>
        <taxon>Fungi</taxon>
        <taxon>Dikarya</taxon>
        <taxon>Ascomycota</taxon>
        <taxon>Pezizomycotina</taxon>
        <taxon>Sordariomycetes</taxon>
        <taxon>Sordariomycetidae</taxon>
        <taxon>Sordariales</taxon>
        <taxon>Lasiosphaeriaceae</taxon>
        <taxon>Cercophora</taxon>
    </lineage>
</organism>
<feature type="coiled-coil region" evidence="1">
    <location>
        <begin position="122"/>
        <end position="170"/>
    </location>
</feature>
<keyword evidence="1" id="KW-0175">Coiled coil</keyword>
<accession>A0AA40D806</accession>
<feature type="compositionally biased region" description="Basic and acidic residues" evidence="2">
    <location>
        <begin position="45"/>
        <end position="66"/>
    </location>
</feature>
<keyword evidence="4" id="KW-1185">Reference proteome</keyword>
<evidence type="ECO:0000313" key="4">
    <source>
        <dbReference type="Proteomes" id="UP001174997"/>
    </source>
</evidence>
<feature type="compositionally biased region" description="Low complexity" evidence="2">
    <location>
        <begin position="80"/>
        <end position="89"/>
    </location>
</feature>
<protein>
    <submittedName>
        <fullName evidence="3">Uncharacterized protein</fullName>
    </submittedName>
</protein>
<comment type="caution">
    <text evidence="3">The sequence shown here is derived from an EMBL/GenBank/DDBJ whole genome shotgun (WGS) entry which is preliminary data.</text>
</comment>
<dbReference type="Proteomes" id="UP001174997">
    <property type="component" value="Unassembled WGS sequence"/>
</dbReference>